<feature type="transmembrane region" description="Helical" evidence="6">
    <location>
        <begin position="648"/>
        <end position="664"/>
    </location>
</feature>
<dbReference type="Pfam" id="PF00854">
    <property type="entry name" value="PTR2"/>
    <property type="match status" value="1"/>
</dbReference>
<reference evidence="7 8" key="1">
    <citation type="journal article" date="2024" name="Plant J.">
        <title>Genome sequences and population genomics reveal climatic adaptation and genomic divergence between two closely related sweetgum species.</title>
        <authorList>
            <person name="Xu W.Q."/>
            <person name="Ren C.Q."/>
            <person name="Zhang X.Y."/>
            <person name="Comes H.P."/>
            <person name="Liu X.H."/>
            <person name="Li Y.G."/>
            <person name="Kettle C.J."/>
            <person name="Jalonen R."/>
            <person name="Gaisberger H."/>
            <person name="Ma Y.Z."/>
            <person name="Qiu Y.X."/>
        </authorList>
    </citation>
    <scope>NUCLEOTIDE SEQUENCE [LARGE SCALE GENOMIC DNA]</scope>
    <source>
        <strain evidence="7">Hangzhou</strain>
    </source>
</reference>
<dbReference type="SUPFAM" id="SSF103473">
    <property type="entry name" value="MFS general substrate transporter"/>
    <property type="match status" value="1"/>
</dbReference>
<feature type="transmembrane region" description="Helical" evidence="6">
    <location>
        <begin position="99"/>
        <end position="124"/>
    </location>
</feature>
<dbReference type="EMBL" id="JBBPBK010000002">
    <property type="protein sequence ID" value="KAK9290970.1"/>
    <property type="molecule type" value="Genomic_DNA"/>
</dbReference>
<keyword evidence="3 6" id="KW-0812">Transmembrane</keyword>
<dbReference type="AlphaFoldDB" id="A0AAP0S4S6"/>
<sequence>MPPIAIFIEGIGVIIACRMASHSNTEVRIFYVAVVLLALGNAGKEPPLRAFLADQMGKQEQNPSADEEQVETRTKIWWCFARFLGAVAAVFQTNLHWKYIFVVSAVVKVVVYLFFWSFSCFIISYLYELLIPKRWSKAKQRHAVLVRIGVGMACSILCCIAACLVEVHWLKLIKRNDLQNDTDEPISMSVFWSTQLARQHDACTLVKTAGFHDLIMQRRLIHIFLSNENNDPVCLENLPDRNCVIFSRSLVYFAVVSVQVSYLTAIWMKGHLPIAAAIVNAAEGLSAIMVIVIAHISDACVGRYKTIIVTNAAYVIGLMLFWFSTERETPITRLSTFCVAAVLVAIGKAVEEPPLKEFLADQLRREEKEGGVDEERVEARTTFWWDFARILGALIAVTCLPNAPRTMTFVFLAMVMGVTHSILWSGISFYHCQRPTHSPVTSVLRVFKAAQRRRHLSYPQTPIQFFKNDTSELLLLPHIPFFRWLDKAAIVESPTSSAEEQMRLGRLCTVTQVKEVKRLLKMMPMWTTFVVYSLVEATGSTFFLEHIEAPISFVVFKVFLSFTFSYLYDSIILKKRGRNACFLAFGGVYFYSTKVMVMDSSRWRRATLLRIGAGMASSVLCCGVAWLVEAHRLNSKKGADDRDKTIGWTSNLWLLPQFFLWGLMEGLARKGLDDFTNVQVAKSMASYGSSFNDCVLGIGKFLTVRFVFFRSWFGDTISKSHLDKYYRMLALLGLGNLCYYCFVSFFFYAREEAQGEEEELDATALSQSLLPTRERGSEVESMPNFSLSFPTVPTHLI</sequence>
<organism evidence="7 8">
    <name type="scientific">Liquidambar formosana</name>
    <name type="common">Formosan gum</name>
    <dbReference type="NCBI Taxonomy" id="63359"/>
    <lineage>
        <taxon>Eukaryota</taxon>
        <taxon>Viridiplantae</taxon>
        <taxon>Streptophyta</taxon>
        <taxon>Embryophyta</taxon>
        <taxon>Tracheophyta</taxon>
        <taxon>Spermatophyta</taxon>
        <taxon>Magnoliopsida</taxon>
        <taxon>eudicotyledons</taxon>
        <taxon>Gunneridae</taxon>
        <taxon>Pentapetalae</taxon>
        <taxon>Saxifragales</taxon>
        <taxon>Altingiaceae</taxon>
        <taxon>Liquidambar</taxon>
    </lineage>
</organism>
<proteinExistence type="inferred from homology"/>
<feature type="transmembrane region" description="Helical" evidence="6">
    <location>
        <begin position="550"/>
        <end position="568"/>
    </location>
</feature>
<name>A0AAP0S4S6_LIQFO</name>
<dbReference type="Gene3D" id="1.20.1250.20">
    <property type="entry name" value="MFS general substrate transporter like domains"/>
    <property type="match status" value="3"/>
</dbReference>
<dbReference type="GO" id="GO:0016020">
    <property type="term" value="C:membrane"/>
    <property type="evidence" value="ECO:0007669"/>
    <property type="project" value="UniProtKB-SubCell"/>
</dbReference>
<keyword evidence="5 6" id="KW-0472">Membrane</keyword>
<comment type="subcellular location">
    <subcellularLocation>
        <location evidence="1">Membrane</location>
        <topology evidence="1">Multi-pass membrane protein</topology>
    </subcellularLocation>
</comment>
<dbReference type="InterPro" id="IPR000109">
    <property type="entry name" value="POT_fam"/>
</dbReference>
<feature type="transmembrane region" description="Helical" evidence="6">
    <location>
        <begin position="250"/>
        <end position="268"/>
    </location>
</feature>
<evidence type="ECO:0000256" key="5">
    <source>
        <dbReference type="ARBA" id="ARBA00023136"/>
    </source>
</evidence>
<dbReference type="PANTHER" id="PTHR11654">
    <property type="entry name" value="OLIGOPEPTIDE TRANSPORTER-RELATED"/>
    <property type="match status" value="1"/>
</dbReference>
<gene>
    <name evidence="7" type="ORF">L1049_009151</name>
</gene>
<evidence type="ECO:0000256" key="1">
    <source>
        <dbReference type="ARBA" id="ARBA00004141"/>
    </source>
</evidence>
<dbReference type="Proteomes" id="UP001415857">
    <property type="component" value="Unassembled WGS sequence"/>
</dbReference>
<feature type="transmembrane region" description="Helical" evidence="6">
    <location>
        <begin position="729"/>
        <end position="749"/>
    </location>
</feature>
<comment type="caution">
    <text evidence="7">The sequence shown here is derived from an EMBL/GenBank/DDBJ whole genome shotgun (WGS) entry which is preliminary data.</text>
</comment>
<feature type="transmembrane region" description="Helical" evidence="6">
    <location>
        <begin position="609"/>
        <end position="628"/>
    </location>
</feature>
<feature type="transmembrane region" description="Helical" evidence="6">
    <location>
        <begin position="409"/>
        <end position="430"/>
    </location>
</feature>
<feature type="transmembrane region" description="Helical" evidence="6">
    <location>
        <begin position="306"/>
        <end position="325"/>
    </location>
</feature>
<comment type="similarity">
    <text evidence="2">Belongs to the major facilitator superfamily. Proton-dependent oligopeptide transporter (POT/PTR) (TC 2.A.17) family.</text>
</comment>
<evidence type="ECO:0000256" key="6">
    <source>
        <dbReference type="SAM" id="Phobius"/>
    </source>
</evidence>
<protein>
    <submittedName>
        <fullName evidence="7">Uncharacterized protein</fullName>
    </submittedName>
</protein>
<evidence type="ECO:0000256" key="3">
    <source>
        <dbReference type="ARBA" id="ARBA00022692"/>
    </source>
</evidence>
<feature type="transmembrane region" description="Helical" evidence="6">
    <location>
        <begin position="684"/>
        <end position="708"/>
    </location>
</feature>
<keyword evidence="4 6" id="KW-1133">Transmembrane helix</keyword>
<dbReference type="InterPro" id="IPR036259">
    <property type="entry name" value="MFS_trans_sf"/>
</dbReference>
<dbReference type="GO" id="GO:0022857">
    <property type="term" value="F:transmembrane transporter activity"/>
    <property type="evidence" value="ECO:0007669"/>
    <property type="project" value="InterPro"/>
</dbReference>
<evidence type="ECO:0000313" key="7">
    <source>
        <dbReference type="EMBL" id="KAK9290970.1"/>
    </source>
</evidence>
<accession>A0AAP0S4S6</accession>
<evidence type="ECO:0000313" key="8">
    <source>
        <dbReference type="Proteomes" id="UP001415857"/>
    </source>
</evidence>
<evidence type="ECO:0000256" key="2">
    <source>
        <dbReference type="ARBA" id="ARBA00005982"/>
    </source>
</evidence>
<keyword evidence="8" id="KW-1185">Reference proteome</keyword>
<evidence type="ECO:0000256" key="4">
    <source>
        <dbReference type="ARBA" id="ARBA00022989"/>
    </source>
</evidence>
<feature type="transmembrane region" description="Helical" evidence="6">
    <location>
        <begin position="274"/>
        <end position="294"/>
    </location>
</feature>
<feature type="transmembrane region" description="Helical" evidence="6">
    <location>
        <begin position="524"/>
        <end position="544"/>
    </location>
</feature>
<feature type="transmembrane region" description="Helical" evidence="6">
    <location>
        <begin position="144"/>
        <end position="165"/>
    </location>
</feature>